<organism evidence="5 6">
    <name type="scientific">Thermosinus carboxydivorans Nor1</name>
    <dbReference type="NCBI Taxonomy" id="401526"/>
    <lineage>
        <taxon>Bacteria</taxon>
        <taxon>Bacillati</taxon>
        <taxon>Bacillota</taxon>
        <taxon>Negativicutes</taxon>
        <taxon>Selenomonadales</taxon>
        <taxon>Sporomusaceae</taxon>
        <taxon>Thermosinus</taxon>
    </lineage>
</organism>
<keyword evidence="6" id="KW-1185">Reference proteome</keyword>
<reference evidence="5 6" key="1">
    <citation type="submission" date="2007-01" db="EMBL/GenBank/DDBJ databases">
        <title>Annotation of the draft genome assembly of Thermosinus carboxydivorans Nor1.</title>
        <authorList>
            <consortium name="US DOE Joint Genome Institute (JGI-ORNL)"/>
            <person name="Larimer F."/>
            <person name="Land M."/>
            <person name="Hauser L."/>
        </authorList>
    </citation>
    <scope>NUCLEOTIDE SEQUENCE [LARGE SCALE GENOMIC DNA]</scope>
    <source>
        <strain evidence="5 6">Nor1</strain>
    </source>
</reference>
<dbReference type="InterPro" id="IPR014079">
    <property type="entry name" value="Phosphate_butyryltransferase"/>
</dbReference>
<dbReference type="AlphaFoldDB" id="A1HP61"/>
<evidence type="ECO:0000313" key="5">
    <source>
        <dbReference type="EMBL" id="EAX48169.1"/>
    </source>
</evidence>
<dbReference type="PANTHER" id="PTHR43356:SF2">
    <property type="entry name" value="PHOSPHATE ACETYLTRANSFERASE"/>
    <property type="match status" value="1"/>
</dbReference>
<proteinExistence type="inferred from homology"/>
<gene>
    <name evidence="5" type="ORF">TcarDRAFT_1716</name>
</gene>
<dbReference type="InterPro" id="IPR002505">
    <property type="entry name" value="PTA_PTB"/>
</dbReference>
<dbReference type="RefSeq" id="WP_007288823.1">
    <property type="nucleotide sequence ID" value="NZ_AAWL01000004.1"/>
</dbReference>
<name>A1HP61_9FIRM</name>
<dbReference type="NCBIfam" id="NF006045">
    <property type="entry name" value="PRK08190.1"/>
    <property type="match status" value="1"/>
</dbReference>
<keyword evidence="3 5" id="KW-0012">Acyltransferase</keyword>
<feature type="domain" description="Phosphate acetyl/butaryl transferase" evidence="4">
    <location>
        <begin position="78"/>
        <end position="294"/>
    </location>
</feature>
<dbReference type="PANTHER" id="PTHR43356">
    <property type="entry name" value="PHOSPHATE ACETYLTRANSFERASE"/>
    <property type="match status" value="1"/>
</dbReference>
<dbReference type="Gene3D" id="3.40.718.10">
    <property type="entry name" value="Isopropylmalate Dehydrogenase"/>
    <property type="match status" value="1"/>
</dbReference>
<reference evidence="5 6" key="2">
    <citation type="submission" date="2007-01" db="EMBL/GenBank/DDBJ databases">
        <title>Sequencing of the draft genome and assembly of Thermosinus carboxydivorans Nor1.</title>
        <authorList>
            <consortium name="US DOE Joint Genome Institute (JGI-PGF)"/>
            <person name="Copeland A."/>
            <person name="Lucas S."/>
            <person name="Lapidus A."/>
            <person name="Barry K."/>
            <person name="Glavina del Rio T."/>
            <person name="Dalin E."/>
            <person name="Tice H."/>
            <person name="Bruce D."/>
            <person name="Pitluck S."/>
            <person name="Richardson P."/>
        </authorList>
    </citation>
    <scope>NUCLEOTIDE SEQUENCE [LARGE SCALE GENOMIC DNA]</scope>
    <source>
        <strain evidence="5 6">Nor1</strain>
    </source>
</reference>
<dbReference type="GO" id="GO:0019605">
    <property type="term" value="P:butyrate metabolic process"/>
    <property type="evidence" value="ECO:0007669"/>
    <property type="project" value="InterPro"/>
</dbReference>
<dbReference type="Pfam" id="PF01515">
    <property type="entry name" value="PTA_PTB"/>
    <property type="match status" value="2"/>
</dbReference>
<protein>
    <submittedName>
        <fullName evidence="5">Phosphate butyryltransferase</fullName>
        <ecNumber evidence="5">2.3.1.19</ecNumber>
    </submittedName>
</protein>
<dbReference type="InterPro" id="IPR012147">
    <property type="entry name" value="P_Ac_Bu_trans"/>
</dbReference>
<sequence>MLKSFADVLAAVKGLPPRRVAVAAAQDDAVLEAVRGAKEQGIADFILIGDQDKIERTAAKIGVSLDGLTIVHEADDRQAAYRAVAMVSGGEADVLMKGLINTADLLRAVLDKEVGLRTGRVLSHAAVFEVPGFDRLLIVTDGGMNIAPTLAQKADIIQNSVGLAKVLGISPAKVAALAAVEVVNPDMPATLDAAALAKMADRGQIKGAVVDGPLALDNAINLEAARHKGIASPVAGLADILLVPNIEVGNALGKSLIYFARGRMAGLILGAAKPVIVTSRADTHEGKIMSIALGALLGPKRKLFKIKKGTCPGKANCKKCWPDHLSIRL</sequence>
<feature type="domain" description="Phosphate acetyl/butaryl transferase" evidence="4">
    <location>
        <begin position="16"/>
        <end position="76"/>
    </location>
</feature>
<dbReference type="InterPro" id="IPR050500">
    <property type="entry name" value="Phos_Acetyltrans/Butyryltrans"/>
</dbReference>
<dbReference type="PIRSF" id="PIRSF000428">
    <property type="entry name" value="P_Ac_trans"/>
    <property type="match status" value="1"/>
</dbReference>
<evidence type="ECO:0000256" key="2">
    <source>
        <dbReference type="ARBA" id="ARBA00022679"/>
    </source>
</evidence>
<dbReference type="GO" id="GO:0050182">
    <property type="term" value="F:phosphate butyryltransferase activity"/>
    <property type="evidence" value="ECO:0007669"/>
    <property type="project" value="UniProtKB-EC"/>
</dbReference>
<dbReference type="Proteomes" id="UP000005139">
    <property type="component" value="Unassembled WGS sequence"/>
</dbReference>
<comment type="caution">
    <text evidence="5">The sequence shown here is derived from an EMBL/GenBank/DDBJ whole genome shotgun (WGS) entry which is preliminary data.</text>
</comment>
<keyword evidence="2 5" id="KW-0808">Transferase</keyword>
<comment type="similarity">
    <text evidence="1">Belongs to the phosphate acetyltransferase and butyryltransferase family.</text>
</comment>
<dbReference type="SUPFAM" id="SSF53659">
    <property type="entry name" value="Isocitrate/Isopropylmalate dehydrogenase-like"/>
    <property type="match status" value="1"/>
</dbReference>
<accession>A1HP61</accession>
<evidence type="ECO:0000313" key="6">
    <source>
        <dbReference type="Proteomes" id="UP000005139"/>
    </source>
</evidence>
<evidence type="ECO:0000256" key="3">
    <source>
        <dbReference type="ARBA" id="ARBA00023315"/>
    </source>
</evidence>
<dbReference type="EMBL" id="AAWL01000004">
    <property type="protein sequence ID" value="EAX48169.1"/>
    <property type="molecule type" value="Genomic_DNA"/>
</dbReference>
<dbReference type="OrthoDB" id="9774179at2"/>
<dbReference type="EC" id="2.3.1.19" evidence="5"/>
<dbReference type="eggNOG" id="COG0280">
    <property type="taxonomic scope" value="Bacteria"/>
</dbReference>
<dbReference type="NCBIfam" id="TIGR02706">
    <property type="entry name" value="P_butyryltrans"/>
    <property type="match status" value="1"/>
</dbReference>
<evidence type="ECO:0000259" key="4">
    <source>
        <dbReference type="Pfam" id="PF01515"/>
    </source>
</evidence>
<dbReference type="NCBIfam" id="NF004472">
    <property type="entry name" value="PRK05805.1"/>
    <property type="match status" value="1"/>
</dbReference>
<evidence type="ECO:0000256" key="1">
    <source>
        <dbReference type="ARBA" id="ARBA00005656"/>
    </source>
</evidence>